<evidence type="ECO:0000313" key="2">
    <source>
        <dbReference type="Proteomes" id="UP000610456"/>
    </source>
</evidence>
<proteinExistence type="predicted"/>
<dbReference type="AlphaFoldDB" id="A0A918VZ64"/>
<keyword evidence="2" id="KW-1185">Reference proteome</keyword>
<dbReference type="EMBL" id="BMXB01000008">
    <property type="protein sequence ID" value="GHA39580.1"/>
    <property type="molecule type" value="Genomic_DNA"/>
</dbReference>
<gene>
    <name evidence="1" type="ORF">GCM10007103_21180</name>
</gene>
<protein>
    <submittedName>
        <fullName evidence="1">Uncharacterized protein</fullName>
    </submittedName>
</protein>
<reference evidence="1" key="2">
    <citation type="submission" date="2020-09" db="EMBL/GenBank/DDBJ databases">
        <authorList>
            <person name="Sun Q."/>
            <person name="Kim S."/>
        </authorList>
    </citation>
    <scope>NUCLEOTIDE SEQUENCE</scope>
    <source>
        <strain evidence="1">KCTC 12719</strain>
    </source>
</reference>
<sequence length="219" mass="25568">MVFSSSFITAQNTSEPTNFVFKKSMVASQNGISNLERKHDSLIDAMVNPNGKDSLMNKQLKELQMTDFLTQSPDTEIYVEVQNDSVWRYKKLKGEMIGDYLMILKNTGILNYYDRSKSINYDKYDLFAGNNVYEISEDRNDRKEIKGYDYFKLRLVKIDEESDLRNLIYEMYVTDQIDLPIHSVINLGKFLPKTFPMEIKISEEELPGMAEVYEIIEIE</sequence>
<organism evidence="1 2">
    <name type="scientific">Salinimicrobium marinum</name>
    <dbReference type="NCBI Taxonomy" id="680283"/>
    <lineage>
        <taxon>Bacteria</taxon>
        <taxon>Pseudomonadati</taxon>
        <taxon>Bacteroidota</taxon>
        <taxon>Flavobacteriia</taxon>
        <taxon>Flavobacteriales</taxon>
        <taxon>Flavobacteriaceae</taxon>
        <taxon>Salinimicrobium</taxon>
    </lineage>
</organism>
<comment type="caution">
    <text evidence="1">The sequence shown here is derived from an EMBL/GenBank/DDBJ whole genome shotgun (WGS) entry which is preliminary data.</text>
</comment>
<name>A0A918VZ64_9FLAO</name>
<dbReference type="Proteomes" id="UP000610456">
    <property type="component" value="Unassembled WGS sequence"/>
</dbReference>
<reference evidence="1" key="1">
    <citation type="journal article" date="2014" name="Int. J. Syst. Evol. Microbiol.">
        <title>Complete genome sequence of Corynebacterium casei LMG S-19264T (=DSM 44701T), isolated from a smear-ripened cheese.</title>
        <authorList>
            <consortium name="US DOE Joint Genome Institute (JGI-PGF)"/>
            <person name="Walter F."/>
            <person name="Albersmeier A."/>
            <person name="Kalinowski J."/>
            <person name="Ruckert C."/>
        </authorList>
    </citation>
    <scope>NUCLEOTIDE SEQUENCE</scope>
    <source>
        <strain evidence="1">KCTC 12719</strain>
    </source>
</reference>
<accession>A0A918VZ64</accession>
<evidence type="ECO:0000313" key="1">
    <source>
        <dbReference type="EMBL" id="GHA39580.1"/>
    </source>
</evidence>